<name>A0A848IZE4_9BURK</name>
<dbReference type="InterPro" id="IPR036010">
    <property type="entry name" value="2Fe-2S_ferredoxin-like_sf"/>
</dbReference>
<dbReference type="AlphaFoldDB" id="A0A848IZE4"/>
<keyword evidence="2" id="KW-0001">2Fe-2S</keyword>
<dbReference type="CDD" id="cd06185">
    <property type="entry name" value="PDR_like"/>
    <property type="match status" value="1"/>
</dbReference>
<keyword evidence="6" id="KW-0411">Iron-sulfur</keyword>
<dbReference type="InterPro" id="IPR017927">
    <property type="entry name" value="FAD-bd_FR_type"/>
</dbReference>
<evidence type="ECO:0000256" key="5">
    <source>
        <dbReference type="ARBA" id="ARBA00023004"/>
    </source>
</evidence>
<evidence type="ECO:0000313" key="9">
    <source>
        <dbReference type="EMBL" id="NMM04287.1"/>
    </source>
</evidence>
<reference evidence="9 10" key="1">
    <citation type="submission" date="2020-04" db="EMBL/GenBank/DDBJ databases">
        <title>Paraburkholderia sp. RP-4-7 isolated from soil.</title>
        <authorList>
            <person name="Dahal R.H."/>
        </authorList>
    </citation>
    <scope>NUCLEOTIDE SEQUENCE [LARGE SCALE GENOMIC DNA]</scope>
    <source>
        <strain evidence="9 10">RP-4-7</strain>
    </source>
</reference>
<proteinExistence type="predicted"/>
<dbReference type="Gene3D" id="3.40.50.80">
    <property type="entry name" value="Nucleotide-binding domain of ferredoxin-NADP reductase (FNR) module"/>
    <property type="match status" value="1"/>
</dbReference>
<keyword evidence="10" id="KW-1185">Reference proteome</keyword>
<dbReference type="PROSITE" id="PS51085">
    <property type="entry name" value="2FE2S_FER_2"/>
    <property type="match status" value="1"/>
</dbReference>
<feature type="domain" description="2Fe-2S ferredoxin-type" evidence="7">
    <location>
        <begin position="233"/>
        <end position="318"/>
    </location>
</feature>
<keyword evidence="1" id="KW-0285">Flavoprotein</keyword>
<dbReference type="PANTHER" id="PTHR47354:SF1">
    <property type="entry name" value="CARNITINE MONOOXYGENASE REDUCTASE SUBUNIT"/>
    <property type="match status" value="1"/>
</dbReference>
<dbReference type="PROSITE" id="PS51384">
    <property type="entry name" value="FAD_FR"/>
    <property type="match status" value="1"/>
</dbReference>
<dbReference type="RefSeq" id="WP_169491045.1">
    <property type="nucleotide sequence ID" value="NZ_JABBGJ010000080.1"/>
</dbReference>
<dbReference type="CDD" id="cd00207">
    <property type="entry name" value="fer2"/>
    <property type="match status" value="1"/>
</dbReference>
<dbReference type="EMBL" id="JABBGJ010000080">
    <property type="protein sequence ID" value="NMM04287.1"/>
    <property type="molecule type" value="Genomic_DNA"/>
</dbReference>
<dbReference type="InterPro" id="IPR006058">
    <property type="entry name" value="2Fe2S_fd_BS"/>
</dbReference>
<feature type="domain" description="FAD-binding FR-type" evidence="8">
    <location>
        <begin position="1"/>
        <end position="103"/>
    </location>
</feature>
<dbReference type="PRINTS" id="PR00409">
    <property type="entry name" value="PHDIOXRDTASE"/>
</dbReference>
<sequence>MSTIPVVVQSKSVAAEGIMSFTLVPQTGIDLPAFEAGAHIDVHVGHGLIRQYSLCNAPSERHRYLISVSLEPQSRGGSSAMHEQICAGDILQISAPRNHFPLVNAERYLLLAGGIGITPILCMAEHLSAANADFEMHYCTRSPERTAFRSQIADSTYRDRVHFHHDSGEADQKLDFGRLFSKLGRGTHVFLCGPTGFIEHATNTARACGWPDEVIHFEYFSAAPVDASGETSFEVRVASSGNCYVVPPGQTVVSVLAKHGVEIPVSCEAGVCGTCLTGVLDGQPDHRDVFMTDEEHARNDQFTPCCSRSKGDLLVLDL</sequence>
<dbReference type="SUPFAM" id="SSF63380">
    <property type="entry name" value="Riboflavin synthase domain-like"/>
    <property type="match status" value="1"/>
</dbReference>
<evidence type="ECO:0000256" key="4">
    <source>
        <dbReference type="ARBA" id="ARBA00023002"/>
    </source>
</evidence>
<dbReference type="GO" id="GO:0046872">
    <property type="term" value="F:metal ion binding"/>
    <property type="evidence" value="ECO:0007669"/>
    <property type="project" value="UniProtKB-KW"/>
</dbReference>
<dbReference type="GO" id="GO:0016491">
    <property type="term" value="F:oxidoreductase activity"/>
    <property type="evidence" value="ECO:0007669"/>
    <property type="project" value="UniProtKB-KW"/>
</dbReference>
<evidence type="ECO:0000256" key="1">
    <source>
        <dbReference type="ARBA" id="ARBA00022630"/>
    </source>
</evidence>
<dbReference type="Gene3D" id="2.40.30.10">
    <property type="entry name" value="Translation factors"/>
    <property type="match status" value="1"/>
</dbReference>
<keyword evidence="4" id="KW-0560">Oxidoreductase</keyword>
<evidence type="ECO:0000313" key="10">
    <source>
        <dbReference type="Proteomes" id="UP000544134"/>
    </source>
</evidence>
<dbReference type="InterPro" id="IPR039261">
    <property type="entry name" value="FNR_nucleotide-bd"/>
</dbReference>
<comment type="caution">
    <text evidence="9">The sequence shown here is derived from an EMBL/GenBank/DDBJ whole genome shotgun (WGS) entry which is preliminary data.</text>
</comment>
<dbReference type="InterPro" id="IPR001041">
    <property type="entry name" value="2Fe-2S_ferredoxin-type"/>
</dbReference>
<keyword evidence="5" id="KW-0408">Iron</keyword>
<evidence type="ECO:0000259" key="8">
    <source>
        <dbReference type="PROSITE" id="PS51384"/>
    </source>
</evidence>
<accession>A0A848IZE4</accession>
<evidence type="ECO:0000256" key="3">
    <source>
        <dbReference type="ARBA" id="ARBA00022723"/>
    </source>
</evidence>
<protein>
    <submittedName>
        <fullName evidence="9">Oxidoreductase</fullName>
    </submittedName>
</protein>
<dbReference type="InterPro" id="IPR017938">
    <property type="entry name" value="Riboflavin_synthase-like_b-brl"/>
</dbReference>
<evidence type="ECO:0000256" key="6">
    <source>
        <dbReference type="ARBA" id="ARBA00023014"/>
    </source>
</evidence>
<keyword evidence="3" id="KW-0479">Metal-binding</keyword>
<dbReference type="SUPFAM" id="SSF54292">
    <property type="entry name" value="2Fe-2S ferredoxin-like"/>
    <property type="match status" value="1"/>
</dbReference>
<dbReference type="InterPro" id="IPR012675">
    <property type="entry name" value="Beta-grasp_dom_sf"/>
</dbReference>
<dbReference type="InterPro" id="IPR050415">
    <property type="entry name" value="MRET"/>
</dbReference>
<dbReference type="Pfam" id="PF00111">
    <property type="entry name" value="Fer2"/>
    <property type="match status" value="1"/>
</dbReference>
<dbReference type="GO" id="GO:0051537">
    <property type="term" value="F:2 iron, 2 sulfur cluster binding"/>
    <property type="evidence" value="ECO:0007669"/>
    <property type="project" value="UniProtKB-KW"/>
</dbReference>
<dbReference type="SUPFAM" id="SSF52343">
    <property type="entry name" value="Ferredoxin reductase-like, C-terminal NADP-linked domain"/>
    <property type="match status" value="1"/>
</dbReference>
<organism evidence="9 10">
    <name type="scientific">Paraburkholderia polaris</name>
    <dbReference type="NCBI Taxonomy" id="2728848"/>
    <lineage>
        <taxon>Bacteria</taxon>
        <taxon>Pseudomonadati</taxon>
        <taxon>Pseudomonadota</taxon>
        <taxon>Betaproteobacteria</taxon>
        <taxon>Burkholderiales</taxon>
        <taxon>Burkholderiaceae</taxon>
        <taxon>Paraburkholderia</taxon>
    </lineage>
</organism>
<gene>
    <name evidence="9" type="ORF">HHL24_41365</name>
</gene>
<evidence type="ECO:0000259" key="7">
    <source>
        <dbReference type="PROSITE" id="PS51085"/>
    </source>
</evidence>
<dbReference type="Proteomes" id="UP000544134">
    <property type="component" value="Unassembled WGS sequence"/>
</dbReference>
<evidence type="ECO:0000256" key="2">
    <source>
        <dbReference type="ARBA" id="ARBA00022714"/>
    </source>
</evidence>
<dbReference type="PROSITE" id="PS00197">
    <property type="entry name" value="2FE2S_FER_1"/>
    <property type="match status" value="1"/>
</dbReference>
<dbReference type="PANTHER" id="PTHR47354">
    <property type="entry name" value="NADH OXIDOREDUCTASE HCR"/>
    <property type="match status" value="1"/>
</dbReference>
<dbReference type="Gene3D" id="3.10.20.30">
    <property type="match status" value="1"/>
</dbReference>